<dbReference type="PANTHER" id="PTHR34990">
    <property type="entry name" value="UDP-2,3-DIACYLGLUCOSAMINE HYDROLASE-RELATED"/>
    <property type="match status" value="1"/>
</dbReference>
<reference evidence="7" key="2">
    <citation type="submission" date="2020-09" db="EMBL/GenBank/DDBJ databases">
        <authorList>
            <person name="Sun Q."/>
            <person name="Kim S."/>
        </authorList>
    </citation>
    <scope>NUCLEOTIDE SEQUENCE</scope>
    <source>
        <strain evidence="7">KCTC 23310</strain>
    </source>
</reference>
<evidence type="ECO:0000313" key="8">
    <source>
        <dbReference type="Proteomes" id="UP000638981"/>
    </source>
</evidence>
<keyword evidence="1" id="KW-1003">Cell membrane</keyword>
<keyword evidence="8" id="KW-1185">Reference proteome</keyword>
<dbReference type="Pfam" id="PF00149">
    <property type="entry name" value="Metallophos"/>
    <property type="match status" value="1"/>
</dbReference>
<evidence type="ECO:0000256" key="2">
    <source>
        <dbReference type="ARBA" id="ARBA00022519"/>
    </source>
</evidence>
<feature type="domain" description="Calcineurin-like phosphoesterase" evidence="6">
    <location>
        <begin position="14"/>
        <end position="212"/>
    </location>
</feature>
<evidence type="ECO:0000256" key="3">
    <source>
        <dbReference type="ARBA" id="ARBA00022723"/>
    </source>
</evidence>
<dbReference type="AlphaFoldDB" id="A0A918TVP4"/>
<evidence type="ECO:0000256" key="4">
    <source>
        <dbReference type="ARBA" id="ARBA00023136"/>
    </source>
</evidence>
<evidence type="ECO:0000259" key="6">
    <source>
        <dbReference type="Pfam" id="PF00149"/>
    </source>
</evidence>
<gene>
    <name evidence="7" type="ORF">GCM10007315_31660</name>
</gene>
<dbReference type="Proteomes" id="UP000638981">
    <property type="component" value="Unassembled WGS sequence"/>
</dbReference>
<protein>
    <submittedName>
        <fullName evidence="7">UDP-2,3-diacylglucosamine hydrolase</fullName>
    </submittedName>
</protein>
<dbReference type="PANTHER" id="PTHR34990:SF2">
    <property type="entry name" value="BLL8164 PROTEIN"/>
    <property type="match status" value="1"/>
</dbReference>
<accession>A0A918TVP4</accession>
<dbReference type="InterPro" id="IPR043461">
    <property type="entry name" value="LpxH-like"/>
</dbReference>
<proteinExistence type="predicted"/>
<keyword evidence="2" id="KW-0997">Cell inner membrane</keyword>
<dbReference type="RefSeq" id="WP_189412879.1">
    <property type="nucleotide sequence ID" value="NZ_BMYJ01000011.1"/>
</dbReference>
<keyword evidence="5" id="KW-0464">Manganese</keyword>
<name>A0A918TVP4_9RHOB</name>
<evidence type="ECO:0000313" key="7">
    <source>
        <dbReference type="EMBL" id="GHC64799.1"/>
    </source>
</evidence>
<keyword evidence="3" id="KW-0479">Metal-binding</keyword>
<dbReference type="GO" id="GO:0009245">
    <property type="term" value="P:lipid A biosynthetic process"/>
    <property type="evidence" value="ECO:0007669"/>
    <property type="project" value="TreeGrafter"/>
</dbReference>
<dbReference type="InterPro" id="IPR004843">
    <property type="entry name" value="Calcineurin-like_PHP"/>
</dbReference>
<evidence type="ECO:0000256" key="1">
    <source>
        <dbReference type="ARBA" id="ARBA00022475"/>
    </source>
</evidence>
<dbReference type="CDD" id="cd07398">
    <property type="entry name" value="MPP_YbbF-LpxH"/>
    <property type="match status" value="1"/>
</dbReference>
<reference evidence="7" key="1">
    <citation type="journal article" date="2014" name="Int. J. Syst. Evol. Microbiol.">
        <title>Complete genome sequence of Corynebacterium casei LMG S-19264T (=DSM 44701T), isolated from a smear-ripened cheese.</title>
        <authorList>
            <consortium name="US DOE Joint Genome Institute (JGI-PGF)"/>
            <person name="Walter F."/>
            <person name="Albersmeier A."/>
            <person name="Kalinowski J."/>
            <person name="Ruckert C."/>
        </authorList>
    </citation>
    <scope>NUCLEOTIDE SEQUENCE</scope>
    <source>
        <strain evidence="7">KCTC 23310</strain>
    </source>
</reference>
<dbReference type="GO" id="GO:0016020">
    <property type="term" value="C:membrane"/>
    <property type="evidence" value="ECO:0007669"/>
    <property type="project" value="GOC"/>
</dbReference>
<keyword evidence="4" id="KW-0472">Membrane</keyword>
<dbReference type="Gene3D" id="3.60.21.10">
    <property type="match status" value="1"/>
</dbReference>
<dbReference type="GO" id="GO:0008758">
    <property type="term" value="F:UDP-2,3-diacylglucosamine hydrolase activity"/>
    <property type="evidence" value="ECO:0007669"/>
    <property type="project" value="TreeGrafter"/>
</dbReference>
<sequence>MGHAAPDHPPRQHRSLFLSDLHLGAIGCRADLILDFLQKNRAEHYHLVGDILDLWHVVIPHWTDTHQAVIDHLHLRQAEGARITYVRGNHDPAPETAHPSRALRVETCLEIVHQAGDGRRYLIIHGDGQDNWLFQSNLLRRIGSRLDHGLRALDRVIDDWILRLRDPKRGPFAKALHLLNHWLYPDRSHERRLIDLARLRGVDGVICGHFHIAALHERHGLLYGNCGDWLDSFTALAEDFSGRLHLLDVRAMAVQRGQSAQGQAVIA</sequence>
<evidence type="ECO:0000256" key="5">
    <source>
        <dbReference type="ARBA" id="ARBA00023211"/>
    </source>
</evidence>
<organism evidence="7 8">
    <name type="scientific">Neogemmobacter tilapiae</name>
    <dbReference type="NCBI Taxonomy" id="875041"/>
    <lineage>
        <taxon>Bacteria</taxon>
        <taxon>Pseudomonadati</taxon>
        <taxon>Pseudomonadota</taxon>
        <taxon>Alphaproteobacteria</taxon>
        <taxon>Rhodobacterales</taxon>
        <taxon>Paracoccaceae</taxon>
        <taxon>Neogemmobacter</taxon>
    </lineage>
</organism>
<comment type="caution">
    <text evidence="7">The sequence shown here is derived from an EMBL/GenBank/DDBJ whole genome shotgun (WGS) entry which is preliminary data.</text>
</comment>
<dbReference type="InterPro" id="IPR029052">
    <property type="entry name" value="Metallo-depent_PP-like"/>
</dbReference>
<dbReference type="GO" id="GO:0046872">
    <property type="term" value="F:metal ion binding"/>
    <property type="evidence" value="ECO:0007669"/>
    <property type="project" value="UniProtKB-KW"/>
</dbReference>
<dbReference type="EMBL" id="BMYJ01000011">
    <property type="protein sequence ID" value="GHC64799.1"/>
    <property type="molecule type" value="Genomic_DNA"/>
</dbReference>
<keyword evidence="7" id="KW-0378">Hydrolase</keyword>
<dbReference type="SUPFAM" id="SSF56300">
    <property type="entry name" value="Metallo-dependent phosphatases"/>
    <property type="match status" value="1"/>
</dbReference>